<sequence>MLFNLHLLPFRTELTIVTTALYTEPSPRSGCNRLCCNQFRAHPVGANEGGTMGSDVRDHYDYCVIGGGASGLVAATELALAGYSVLVLEEGERVAPGSDLRTAESGWQMALAPGDPSRTANPWTARGLGGGTMFFAGIAFRYRELDFAVDPFLAADALPASWPLDYQVLRGYYDEIEHRLGVARSADGDPWQPPSASTALPPHDYDRRGRLIAEAGQRMGLSPFATPLAINSLPASGRPACVGCSGCTERSCPTGAKGDAVQTILNPTRVPMTIRTGARAVRLLGGRVHRVDAVEWIDTASAQRNTTRAEAFLLAANAVQTARLLLASTTRWAPNGIGNSSGLLGAGLSLKFSCYLSGRVRDANENPSGGPHSTVAFTDYYLHSDVPGLLGGTIYQANPVISADANTLRLHVLAGDHPMERNRVRLAKVCDEFGVPGVMLDYRTHPRDAARMRFLAERAADILRAAGADRIRFEPTEFHRGSRHLHGTCRAGKDPGESVTNRDGRLHDIDNVHIVDASTFPFAGGVNPVLTIQANALRIARELTGRHRPQTTPSIESTDLLASTH</sequence>
<feature type="region of interest" description="Disordered" evidence="6">
    <location>
        <begin position="544"/>
        <end position="565"/>
    </location>
</feature>
<dbReference type="Pfam" id="PF00732">
    <property type="entry name" value="GMC_oxred_N"/>
    <property type="match status" value="1"/>
</dbReference>
<protein>
    <submittedName>
        <fullName evidence="8">FAD-dependent oxidoreductase</fullName>
    </submittedName>
</protein>
<dbReference type="InterPro" id="IPR006076">
    <property type="entry name" value="FAD-dep_OxRdtase"/>
</dbReference>
<dbReference type="InterPro" id="IPR017896">
    <property type="entry name" value="4Fe4S_Fe-S-bd"/>
</dbReference>
<keyword evidence="5" id="KW-0560">Oxidoreductase</keyword>
<keyword evidence="9" id="KW-1185">Reference proteome</keyword>
<dbReference type="Pfam" id="PF01266">
    <property type="entry name" value="DAO"/>
    <property type="match status" value="1"/>
</dbReference>
<dbReference type="Pfam" id="PF05199">
    <property type="entry name" value="GMC_oxred_C"/>
    <property type="match status" value="1"/>
</dbReference>
<dbReference type="Proteomes" id="UP000503540">
    <property type="component" value="Chromosome"/>
</dbReference>
<dbReference type="AlphaFoldDB" id="A0A6G9YLA1"/>
<accession>A0A6G9YLA1</accession>
<reference evidence="8 9" key="1">
    <citation type="journal article" date="2019" name="ACS Chem. Biol.">
        <title>Identification and Mobilization of a Cryptic Antibiotic Biosynthesis Gene Locus from a Human-Pathogenic Nocardia Isolate.</title>
        <authorList>
            <person name="Herisse M."/>
            <person name="Ishida K."/>
            <person name="Porter J.L."/>
            <person name="Howden B."/>
            <person name="Hertweck C."/>
            <person name="Stinear T.P."/>
            <person name="Pidot S.J."/>
        </authorList>
    </citation>
    <scope>NUCLEOTIDE SEQUENCE [LARGE SCALE GENOMIC DNA]</scope>
    <source>
        <strain evidence="8 9">AUSMDU00012717</strain>
    </source>
</reference>
<dbReference type="PROSITE" id="PS51379">
    <property type="entry name" value="4FE4S_FER_2"/>
    <property type="match status" value="1"/>
</dbReference>
<evidence type="ECO:0000256" key="6">
    <source>
        <dbReference type="SAM" id="MobiDB-lite"/>
    </source>
</evidence>
<evidence type="ECO:0000259" key="7">
    <source>
        <dbReference type="PROSITE" id="PS51379"/>
    </source>
</evidence>
<feature type="domain" description="4Fe-4S ferredoxin-type" evidence="7">
    <location>
        <begin position="232"/>
        <end position="263"/>
    </location>
</feature>
<dbReference type="RefSeq" id="WP_167476425.1">
    <property type="nucleotide sequence ID" value="NZ_CP046172.1"/>
</dbReference>
<name>A0A6G9YLA1_9NOCA</name>
<evidence type="ECO:0000256" key="3">
    <source>
        <dbReference type="ARBA" id="ARBA00022630"/>
    </source>
</evidence>
<evidence type="ECO:0000256" key="4">
    <source>
        <dbReference type="ARBA" id="ARBA00022827"/>
    </source>
</evidence>
<comment type="similarity">
    <text evidence="2">Belongs to the GMC oxidoreductase family.</text>
</comment>
<keyword evidence="3" id="KW-0285">Flavoprotein</keyword>
<proteinExistence type="inferred from homology"/>
<dbReference type="InterPro" id="IPR051473">
    <property type="entry name" value="P2Ox-like"/>
</dbReference>
<gene>
    <name evidence="8" type="ORF">F5544_30590</name>
</gene>
<evidence type="ECO:0000313" key="9">
    <source>
        <dbReference type="Proteomes" id="UP000503540"/>
    </source>
</evidence>
<comment type="cofactor">
    <cofactor evidence="1">
        <name>FAD</name>
        <dbReference type="ChEBI" id="CHEBI:57692"/>
    </cofactor>
</comment>
<dbReference type="PANTHER" id="PTHR42784:SF1">
    <property type="entry name" value="PYRANOSE 2-OXIDASE"/>
    <property type="match status" value="1"/>
</dbReference>
<dbReference type="SUPFAM" id="SSF54373">
    <property type="entry name" value="FAD-linked reductases, C-terminal domain"/>
    <property type="match status" value="1"/>
</dbReference>
<evidence type="ECO:0000256" key="5">
    <source>
        <dbReference type="ARBA" id="ARBA00023002"/>
    </source>
</evidence>
<feature type="region of interest" description="Disordered" evidence="6">
    <location>
        <begin position="184"/>
        <end position="204"/>
    </location>
</feature>
<dbReference type="PANTHER" id="PTHR42784">
    <property type="entry name" value="PYRANOSE 2-OXIDASE"/>
    <property type="match status" value="1"/>
</dbReference>
<keyword evidence="4" id="KW-0274">FAD</keyword>
<evidence type="ECO:0000313" key="8">
    <source>
        <dbReference type="EMBL" id="QIS13961.1"/>
    </source>
</evidence>
<dbReference type="InterPro" id="IPR000172">
    <property type="entry name" value="GMC_OxRdtase_N"/>
</dbReference>
<dbReference type="EMBL" id="CP046172">
    <property type="protein sequence ID" value="QIS13961.1"/>
    <property type="molecule type" value="Genomic_DNA"/>
</dbReference>
<dbReference type="Gene3D" id="3.50.50.60">
    <property type="entry name" value="FAD/NAD(P)-binding domain"/>
    <property type="match status" value="2"/>
</dbReference>
<dbReference type="InterPro" id="IPR007867">
    <property type="entry name" value="GMC_OxRtase_C"/>
</dbReference>
<evidence type="ECO:0000256" key="1">
    <source>
        <dbReference type="ARBA" id="ARBA00001974"/>
    </source>
</evidence>
<organism evidence="8 9">
    <name type="scientific">Nocardia arthritidis</name>
    <dbReference type="NCBI Taxonomy" id="228602"/>
    <lineage>
        <taxon>Bacteria</taxon>
        <taxon>Bacillati</taxon>
        <taxon>Actinomycetota</taxon>
        <taxon>Actinomycetes</taxon>
        <taxon>Mycobacteriales</taxon>
        <taxon>Nocardiaceae</taxon>
        <taxon>Nocardia</taxon>
    </lineage>
</organism>
<dbReference type="GO" id="GO:0016614">
    <property type="term" value="F:oxidoreductase activity, acting on CH-OH group of donors"/>
    <property type="evidence" value="ECO:0007669"/>
    <property type="project" value="InterPro"/>
</dbReference>
<dbReference type="InterPro" id="IPR036188">
    <property type="entry name" value="FAD/NAD-bd_sf"/>
</dbReference>
<dbReference type="GO" id="GO:0050660">
    <property type="term" value="F:flavin adenine dinucleotide binding"/>
    <property type="evidence" value="ECO:0007669"/>
    <property type="project" value="InterPro"/>
</dbReference>
<dbReference type="KEGG" id="nah:F5544_30590"/>
<dbReference type="SUPFAM" id="SSF51905">
    <property type="entry name" value="FAD/NAD(P)-binding domain"/>
    <property type="match status" value="1"/>
</dbReference>
<feature type="compositionally biased region" description="Polar residues" evidence="6">
    <location>
        <begin position="550"/>
        <end position="565"/>
    </location>
</feature>
<evidence type="ECO:0000256" key="2">
    <source>
        <dbReference type="ARBA" id="ARBA00010790"/>
    </source>
</evidence>